<organism evidence="3 4">
    <name type="scientific">Arachnia propionica</name>
    <dbReference type="NCBI Taxonomy" id="1750"/>
    <lineage>
        <taxon>Bacteria</taxon>
        <taxon>Bacillati</taxon>
        <taxon>Actinomycetota</taxon>
        <taxon>Actinomycetes</taxon>
        <taxon>Propionibacteriales</taxon>
        <taxon>Propionibacteriaceae</taxon>
        <taxon>Arachnia</taxon>
    </lineage>
</organism>
<dbReference type="OMA" id="VPEYNYG"/>
<dbReference type="GO" id="GO:0016491">
    <property type="term" value="F:oxidoreductase activity"/>
    <property type="evidence" value="ECO:0007669"/>
    <property type="project" value="UniProtKB-KW"/>
</dbReference>
<dbReference type="GO" id="GO:0005829">
    <property type="term" value="C:cytosol"/>
    <property type="evidence" value="ECO:0007669"/>
    <property type="project" value="TreeGrafter"/>
</dbReference>
<dbReference type="EMBL" id="LR134406">
    <property type="protein sequence ID" value="VEH69682.1"/>
    <property type="molecule type" value="Genomic_DNA"/>
</dbReference>
<reference evidence="3 4" key="1">
    <citation type="submission" date="2018-12" db="EMBL/GenBank/DDBJ databases">
        <authorList>
            <consortium name="Pathogen Informatics"/>
        </authorList>
    </citation>
    <scope>NUCLEOTIDE SEQUENCE [LARGE SCALE GENOMIC DNA]</scope>
    <source>
        <strain evidence="3 4">NCTC12967</strain>
    </source>
</reference>
<name>A0A448MX41_9ACTN</name>
<sequence>MKGVTVKIGVIEGSIRQGRNAAPVARWVLDNVPKQNDVEFVLLDLASFNLPLYDAPVPPLLANRQYDSEAVRAWSRAIDECDAFIFVSPEYNFGVPGVLKNAVDWLAPEWMNKSAAFVSYGSDGGIRSVEHWRTILANFNMHVVRTNVALSLFTDIVDGVVTAHERKAEQLQVLVEQLVASAAHRKA</sequence>
<dbReference type="EC" id="1.7.-.-" evidence="3"/>
<dbReference type="GO" id="GO:0010181">
    <property type="term" value="F:FMN binding"/>
    <property type="evidence" value="ECO:0007669"/>
    <property type="project" value="TreeGrafter"/>
</dbReference>
<dbReference type="AlphaFoldDB" id="A0A448MX41"/>
<evidence type="ECO:0000259" key="1">
    <source>
        <dbReference type="Pfam" id="PF03358"/>
    </source>
</evidence>
<reference evidence="2" key="2">
    <citation type="submission" date="2021-03" db="EMBL/GenBank/DDBJ databases">
        <title>Human Oral Microbial Genomes.</title>
        <authorList>
            <person name="Johnston C.D."/>
            <person name="Chen T."/>
            <person name="Dewhirst F.E."/>
        </authorList>
    </citation>
    <scope>NUCLEOTIDE SEQUENCE</scope>
    <source>
        <strain evidence="2">F0714</strain>
    </source>
</reference>
<dbReference type="Pfam" id="PF03358">
    <property type="entry name" value="FMN_red"/>
    <property type="match status" value="1"/>
</dbReference>
<keyword evidence="4" id="KW-1185">Reference proteome</keyword>
<dbReference type="InterPro" id="IPR005025">
    <property type="entry name" value="FMN_Rdtase-like_dom"/>
</dbReference>
<feature type="domain" description="NADPH-dependent FMN reductase-like" evidence="1">
    <location>
        <begin position="6"/>
        <end position="152"/>
    </location>
</feature>
<dbReference type="Gene3D" id="3.40.50.360">
    <property type="match status" value="1"/>
</dbReference>
<dbReference type="Proteomes" id="UP000273044">
    <property type="component" value="Chromosome"/>
</dbReference>
<evidence type="ECO:0000313" key="3">
    <source>
        <dbReference type="EMBL" id="VEH69682.1"/>
    </source>
</evidence>
<accession>A0A448MX41</accession>
<dbReference type="InterPro" id="IPR050712">
    <property type="entry name" value="NAD(P)H-dep_reductase"/>
</dbReference>
<dbReference type="PANTHER" id="PTHR30543">
    <property type="entry name" value="CHROMATE REDUCTASE"/>
    <property type="match status" value="1"/>
</dbReference>
<evidence type="ECO:0000313" key="4">
    <source>
        <dbReference type="Proteomes" id="UP000273044"/>
    </source>
</evidence>
<dbReference type="PANTHER" id="PTHR30543:SF21">
    <property type="entry name" value="NAD(P)H-DEPENDENT FMN REDUCTASE LOT6"/>
    <property type="match status" value="1"/>
</dbReference>
<dbReference type="InterPro" id="IPR029039">
    <property type="entry name" value="Flavoprotein-like_sf"/>
</dbReference>
<dbReference type="SUPFAM" id="SSF52218">
    <property type="entry name" value="Flavoproteins"/>
    <property type="match status" value="1"/>
</dbReference>
<evidence type="ECO:0000313" key="2">
    <source>
        <dbReference type="EMBL" id="QUC10279.1"/>
    </source>
</evidence>
<dbReference type="Proteomes" id="UP000677180">
    <property type="component" value="Chromosome"/>
</dbReference>
<protein>
    <submittedName>
        <fullName evidence="3">FMN-dependent NADPH-azoreductase</fullName>
        <ecNumber evidence="3">1.7.-.-</ecNumber>
    </submittedName>
    <submittedName>
        <fullName evidence="2">NAD(P)H-dependent oxidoreductase</fullName>
    </submittedName>
</protein>
<dbReference type="RefSeq" id="WP_014846078.1">
    <property type="nucleotide sequence ID" value="NZ_CAJZDL010000004.1"/>
</dbReference>
<dbReference type="EMBL" id="CP072385">
    <property type="protein sequence ID" value="QUC10279.1"/>
    <property type="molecule type" value="Genomic_DNA"/>
</dbReference>
<keyword evidence="3" id="KW-0560">Oxidoreductase</keyword>
<gene>
    <name evidence="3" type="primary">azr</name>
    <name evidence="2" type="ORF">J5A53_10775</name>
    <name evidence="3" type="ORF">NCTC12967_00958</name>
</gene>
<dbReference type="GeneID" id="64406439"/>
<proteinExistence type="predicted"/>